<gene>
    <name evidence="3" type="ORF">M404DRAFT_992403</name>
</gene>
<evidence type="ECO:0000256" key="1">
    <source>
        <dbReference type="PROSITE-ProRule" id="PRU00708"/>
    </source>
</evidence>
<dbReference type="InParanoid" id="A0A0C3PXH3"/>
<dbReference type="InterPro" id="IPR002885">
    <property type="entry name" value="PPR_rpt"/>
</dbReference>
<keyword evidence="4" id="KW-1185">Reference proteome</keyword>
<dbReference type="HOGENOM" id="CLU_017541_0_0_1"/>
<name>A0A0C3PXH3_PISTI</name>
<dbReference type="Gene3D" id="1.25.40.10">
    <property type="entry name" value="Tetratricopeptide repeat domain"/>
    <property type="match status" value="1"/>
</dbReference>
<evidence type="ECO:0000256" key="2">
    <source>
        <dbReference type="SAM" id="MobiDB-lite"/>
    </source>
</evidence>
<reference evidence="3 4" key="1">
    <citation type="submission" date="2014-04" db="EMBL/GenBank/DDBJ databases">
        <authorList>
            <consortium name="DOE Joint Genome Institute"/>
            <person name="Kuo A."/>
            <person name="Kohler A."/>
            <person name="Costa M.D."/>
            <person name="Nagy L.G."/>
            <person name="Floudas D."/>
            <person name="Copeland A."/>
            <person name="Barry K.W."/>
            <person name="Cichocki N."/>
            <person name="Veneault-Fourrey C."/>
            <person name="LaButti K."/>
            <person name="Lindquist E.A."/>
            <person name="Lipzen A."/>
            <person name="Lundell T."/>
            <person name="Morin E."/>
            <person name="Murat C."/>
            <person name="Sun H."/>
            <person name="Tunlid A."/>
            <person name="Henrissat B."/>
            <person name="Grigoriev I.V."/>
            <person name="Hibbett D.S."/>
            <person name="Martin F."/>
            <person name="Nordberg H.P."/>
            <person name="Cantor M.N."/>
            <person name="Hua S.X."/>
        </authorList>
    </citation>
    <scope>NUCLEOTIDE SEQUENCE [LARGE SCALE GENOMIC DNA]</scope>
    <source>
        <strain evidence="3 4">Marx 270</strain>
    </source>
</reference>
<feature type="repeat" description="PPR" evidence="1">
    <location>
        <begin position="524"/>
        <end position="558"/>
    </location>
</feature>
<sequence length="692" mass="77185">MYRPVRVHIPVNLLSLWRSHRSHFRDALQGPSPASIEVETMPYPRAQPDLSVFEDMTDEYSSMSTPATPVFTPLSSADTLAALVRKGDFRGAERLRREMISHRIPIARDSLYQKAALNAIRERRPHLKPRDRIQAFQAWMSLVPDRDEQVCTFYAIRQHIFRSMDHLNLDVVHCFGCVLAAKGYFTNAGVLQVVATLAQYTSPMVTESYLQTLDTRCRTLSAASGGPSAETLMEAPFNVAIKKHALARRTDAALRLVKIACERRIPISHDTLQAVLKHTPNHQHTLAEIRTLYPTFSIDLTAPSHSTPQHDVSAVSGELGDLPSRLRVLRKAFRSSTPPPPYVLLPFITDCCERGRFHTVSLLRKFAFRQSSRSAASWVLSEMLYHRERREHLRVLAAFAKYFYLVGVPRKSVLSLLRGSAGKSIRPHAKSFGFGISYRVHFPPYPLKQRLWPMRSHTALVWEALVAVSGTHERKRLYGLLLQLVESAKRAGEDTKLALGEGSPDVSEGHHSKPALELSPSSFDSAHFSPFIKAHASRGRPDCAVQVVADMVAHGIQPSIVQWSMIARAYAQGGDATTALRVLDQLEAGERGSGVDPPDEGVYGKTAEDLDGTRRKSEEVSHRNLQQQQQPSSDGLFGIFTNVLRGFVLAKDVEHARRVRLRLTEGLGYQVGKRPATDAAIEMLTALETGKT</sequence>
<dbReference type="Pfam" id="PF01535">
    <property type="entry name" value="PPR"/>
    <property type="match status" value="1"/>
</dbReference>
<evidence type="ECO:0000313" key="3">
    <source>
        <dbReference type="EMBL" id="KIO14151.1"/>
    </source>
</evidence>
<dbReference type="STRING" id="870435.A0A0C3PXH3"/>
<feature type="region of interest" description="Disordered" evidence="2">
    <location>
        <begin position="589"/>
        <end position="631"/>
    </location>
</feature>
<dbReference type="Proteomes" id="UP000054217">
    <property type="component" value="Unassembled WGS sequence"/>
</dbReference>
<feature type="compositionally biased region" description="Basic and acidic residues" evidence="2">
    <location>
        <begin position="606"/>
        <end position="622"/>
    </location>
</feature>
<dbReference type="EMBL" id="KN831945">
    <property type="protein sequence ID" value="KIO14151.1"/>
    <property type="molecule type" value="Genomic_DNA"/>
</dbReference>
<protein>
    <recommendedName>
        <fullName evidence="5">Pentacotripeptide-repeat region of PRORP domain-containing protein</fullName>
    </recommendedName>
</protein>
<evidence type="ECO:0008006" key="5">
    <source>
        <dbReference type="Google" id="ProtNLM"/>
    </source>
</evidence>
<evidence type="ECO:0000313" key="4">
    <source>
        <dbReference type="Proteomes" id="UP000054217"/>
    </source>
</evidence>
<proteinExistence type="predicted"/>
<dbReference type="NCBIfam" id="TIGR00756">
    <property type="entry name" value="PPR"/>
    <property type="match status" value="1"/>
</dbReference>
<accession>A0A0C3PXH3</accession>
<organism evidence="3 4">
    <name type="scientific">Pisolithus tinctorius Marx 270</name>
    <dbReference type="NCBI Taxonomy" id="870435"/>
    <lineage>
        <taxon>Eukaryota</taxon>
        <taxon>Fungi</taxon>
        <taxon>Dikarya</taxon>
        <taxon>Basidiomycota</taxon>
        <taxon>Agaricomycotina</taxon>
        <taxon>Agaricomycetes</taxon>
        <taxon>Agaricomycetidae</taxon>
        <taxon>Boletales</taxon>
        <taxon>Sclerodermatineae</taxon>
        <taxon>Pisolithaceae</taxon>
        <taxon>Pisolithus</taxon>
    </lineage>
</organism>
<dbReference type="PROSITE" id="PS51375">
    <property type="entry name" value="PPR"/>
    <property type="match status" value="1"/>
</dbReference>
<reference evidence="4" key="2">
    <citation type="submission" date="2015-01" db="EMBL/GenBank/DDBJ databases">
        <title>Evolutionary Origins and Diversification of the Mycorrhizal Mutualists.</title>
        <authorList>
            <consortium name="DOE Joint Genome Institute"/>
            <consortium name="Mycorrhizal Genomics Consortium"/>
            <person name="Kohler A."/>
            <person name="Kuo A."/>
            <person name="Nagy L.G."/>
            <person name="Floudas D."/>
            <person name="Copeland A."/>
            <person name="Barry K.W."/>
            <person name="Cichocki N."/>
            <person name="Veneault-Fourrey C."/>
            <person name="LaButti K."/>
            <person name="Lindquist E.A."/>
            <person name="Lipzen A."/>
            <person name="Lundell T."/>
            <person name="Morin E."/>
            <person name="Murat C."/>
            <person name="Riley R."/>
            <person name="Ohm R."/>
            <person name="Sun H."/>
            <person name="Tunlid A."/>
            <person name="Henrissat B."/>
            <person name="Grigoriev I.V."/>
            <person name="Hibbett D.S."/>
            <person name="Martin F."/>
        </authorList>
    </citation>
    <scope>NUCLEOTIDE SEQUENCE [LARGE SCALE GENOMIC DNA]</scope>
    <source>
        <strain evidence="4">Marx 270</strain>
    </source>
</reference>
<dbReference type="AlphaFoldDB" id="A0A0C3PXH3"/>
<dbReference type="InterPro" id="IPR011990">
    <property type="entry name" value="TPR-like_helical_dom_sf"/>
</dbReference>
<dbReference type="OrthoDB" id="185373at2759"/>